<evidence type="ECO:0000256" key="8">
    <source>
        <dbReference type="PIRSR" id="PIRSR624869-3"/>
    </source>
</evidence>
<keyword evidence="5" id="KW-0325">Glycoprotein</keyword>
<evidence type="ECO:0000256" key="3">
    <source>
        <dbReference type="ARBA" id="ARBA00023034"/>
    </source>
</evidence>
<evidence type="ECO:0000313" key="10">
    <source>
        <dbReference type="EMBL" id="CEK60902.1"/>
    </source>
</evidence>
<proteinExistence type="inferred from homology"/>
<feature type="binding site" evidence="7">
    <location>
        <position position="81"/>
    </location>
    <ligand>
        <name>ATP</name>
        <dbReference type="ChEBI" id="CHEBI:30616"/>
    </ligand>
</feature>
<evidence type="ECO:0000256" key="4">
    <source>
        <dbReference type="ARBA" id="ARBA00023157"/>
    </source>
</evidence>
<gene>
    <name evidence="10" type="primary">ORF40678</name>
</gene>
<feature type="active site" evidence="6">
    <location>
        <position position="61"/>
    </location>
</feature>
<dbReference type="GO" id="GO:0005524">
    <property type="term" value="F:ATP binding"/>
    <property type="evidence" value="ECO:0007669"/>
    <property type="project" value="UniProtKB-KW"/>
</dbReference>
<keyword evidence="3" id="KW-0333">Golgi apparatus</keyword>
<feature type="domain" description="FAM20 C-terminal" evidence="9">
    <location>
        <begin position="4"/>
        <end position="92"/>
    </location>
</feature>
<keyword evidence="7" id="KW-0547">Nucleotide-binding</keyword>
<comment type="subcellular location">
    <subcellularLocation>
        <location evidence="1">Golgi apparatus</location>
    </subcellularLocation>
</comment>
<dbReference type="EMBL" id="HACG01014037">
    <property type="protein sequence ID" value="CEK60902.1"/>
    <property type="molecule type" value="Transcribed_RNA"/>
</dbReference>
<evidence type="ECO:0000256" key="2">
    <source>
        <dbReference type="ARBA" id="ARBA00006557"/>
    </source>
</evidence>
<keyword evidence="8" id="KW-0479">Metal-binding</keyword>
<keyword evidence="7" id="KW-0067">ATP-binding</keyword>
<evidence type="ECO:0000259" key="9">
    <source>
        <dbReference type="Pfam" id="PF06702"/>
    </source>
</evidence>
<dbReference type="Pfam" id="PF06702">
    <property type="entry name" value="Fam20C"/>
    <property type="match status" value="1"/>
</dbReference>
<dbReference type="AlphaFoldDB" id="A0A0B6YXQ1"/>
<name>A0A0B6YXQ1_9EUPU</name>
<dbReference type="GO" id="GO:0016773">
    <property type="term" value="F:phosphotransferase activity, alcohol group as acceptor"/>
    <property type="evidence" value="ECO:0007669"/>
    <property type="project" value="TreeGrafter"/>
</dbReference>
<feature type="non-terminal residue" evidence="10">
    <location>
        <position position="1"/>
    </location>
</feature>
<keyword evidence="4" id="KW-1015">Disulfide bond</keyword>
<feature type="binding site" evidence="8">
    <location>
        <position position="81"/>
    </location>
    <ligand>
        <name>Mn(2+)</name>
        <dbReference type="ChEBI" id="CHEBI:29035"/>
    </ligand>
</feature>
<sequence length="92" mass="10973">SMYKRYVMKHPYEPKYTVFETADWKNDDNYCENHVKLKLSSHYLLEIIDLAVFDFLAGNLDRHAYQIFDDFKADHFVPVFDTGRGFGKPHHD</sequence>
<feature type="non-terminal residue" evidence="10">
    <location>
        <position position="92"/>
    </location>
</feature>
<dbReference type="PANTHER" id="PTHR12450:SF22">
    <property type="entry name" value="EXTRACELLULAR SERINE_THREONINE PROTEIN CG31145"/>
    <property type="match status" value="1"/>
</dbReference>
<evidence type="ECO:0000256" key="5">
    <source>
        <dbReference type="ARBA" id="ARBA00023180"/>
    </source>
</evidence>
<dbReference type="GO" id="GO:0005794">
    <property type="term" value="C:Golgi apparatus"/>
    <property type="evidence" value="ECO:0007669"/>
    <property type="project" value="UniProtKB-SubCell"/>
</dbReference>
<accession>A0A0B6YXQ1</accession>
<dbReference type="GO" id="GO:0046872">
    <property type="term" value="F:metal ion binding"/>
    <property type="evidence" value="ECO:0007669"/>
    <property type="project" value="UniProtKB-KW"/>
</dbReference>
<dbReference type="InterPro" id="IPR024869">
    <property type="entry name" value="FAM20"/>
</dbReference>
<comment type="cofactor">
    <cofactor evidence="8">
        <name>Mn(2+)</name>
        <dbReference type="ChEBI" id="CHEBI:29035"/>
    </cofactor>
</comment>
<dbReference type="PANTHER" id="PTHR12450">
    <property type="entry name" value="DENTIN MATRIX PROTEIN 4 PROTEIN FAM20"/>
    <property type="match status" value="1"/>
</dbReference>
<dbReference type="InterPro" id="IPR009581">
    <property type="entry name" value="FAM20_C"/>
</dbReference>
<protein>
    <recommendedName>
        <fullName evidence="9">FAM20 C-terminal domain-containing protein</fullName>
    </recommendedName>
</protein>
<organism evidence="10">
    <name type="scientific">Arion vulgaris</name>
    <dbReference type="NCBI Taxonomy" id="1028688"/>
    <lineage>
        <taxon>Eukaryota</taxon>
        <taxon>Metazoa</taxon>
        <taxon>Spiralia</taxon>
        <taxon>Lophotrochozoa</taxon>
        <taxon>Mollusca</taxon>
        <taxon>Gastropoda</taxon>
        <taxon>Heterobranchia</taxon>
        <taxon>Euthyneura</taxon>
        <taxon>Panpulmonata</taxon>
        <taxon>Eupulmonata</taxon>
        <taxon>Stylommatophora</taxon>
        <taxon>Helicina</taxon>
        <taxon>Arionoidea</taxon>
        <taxon>Arionidae</taxon>
        <taxon>Arion</taxon>
    </lineage>
</organism>
<evidence type="ECO:0000256" key="6">
    <source>
        <dbReference type="PIRSR" id="PIRSR624869-1"/>
    </source>
</evidence>
<comment type="similarity">
    <text evidence="2">Belongs to the FAM20 family.</text>
</comment>
<keyword evidence="8" id="KW-0464">Manganese</keyword>
<evidence type="ECO:0000256" key="1">
    <source>
        <dbReference type="ARBA" id="ARBA00004555"/>
    </source>
</evidence>
<reference evidence="10" key="1">
    <citation type="submission" date="2014-12" db="EMBL/GenBank/DDBJ databases">
        <title>Insight into the proteome of Arion vulgaris.</title>
        <authorList>
            <person name="Aradska J."/>
            <person name="Bulat T."/>
            <person name="Smidak R."/>
            <person name="Sarate P."/>
            <person name="Gangsoo J."/>
            <person name="Sialana F."/>
            <person name="Bilban M."/>
            <person name="Lubec G."/>
        </authorList>
    </citation>
    <scope>NUCLEOTIDE SEQUENCE</scope>
    <source>
        <tissue evidence="10">Skin</tissue>
    </source>
</reference>
<evidence type="ECO:0000256" key="7">
    <source>
        <dbReference type="PIRSR" id="PIRSR624869-2"/>
    </source>
</evidence>